<reference evidence="8 9" key="1">
    <citation type="journal article" date="2013" name="Genome Biol.">
        <title>The genome sequence of the most widely cultivated cacao type and its use to identify candidate genes regulating pod color.</title>
        <authorList>
            <person name="Motamayor J.C."/>
            <person name="Mockaitis K."/>
            <person name="Schmutz J."/>
            <person name="Haiminen N."/>
            <person name="Iii D.L."/>
            <person name="Cornejo O."/>
            <person name="Findley S.D."/>
            <person name="Zheng P."/>
            <person name="Utro F."/>
            <person name="Royaert S."/>
            <person name="Saski C."/>
            <person name="Jenkins J."/>
            <person name="Podicheti R."/>
            <person name="Zhao M."/>
            <person name="Scheffler B.E."/>
            <person name="Stack J.C."/>
            <person name="Feltus F.A."/>
            <person name="Mustiga G.M."/>
            <person name="Amores F."/>
            <person name="Phillips W."/>
            <person name="Marelli J.P."/>
            <person name="May G.D."/>
            <person name="Shapiro H."/>
            <person name="Ma J."/>
            <person name="Bustamante C.D."/>
            <person name="Schnell R.J."/>
            <person name="Main D."/>
            <person name="Gilbert D."/>
            <person name="Parida L."/>
            <person name="Kuhn D.N."/>
        </authorList>
    </citation>
    <scope>NUCLEOTIDE SEQUENCE [LARGE SCALE GENOMIC DNA]</scope>
    <source>
        <strain evidence="9">cv. Matina 1-6</strain>
    </source>
</reference>
<feature type="domain" description="TF-B3" evidence="7">
    <location>
        <begin position="36"/>
        <end position="129"/>
    </location>
</feature>
<evidence type="ECO:0000313" key="9">
    <source>
        <dbReference type="Proteomes" id="UP000026915"/>
    </source>
</evidence>
<dbReference type="Gene3D" id="2.40.330.10">
    <property type="entry name" value="DNA-binding pseudobarrel domain"/>
    <property type="match status" value="2"/>
</dbReference>
<dbReference type="GO" id="GO:0003677">
    <property type="term" value="F:DNA binding"/>
    <property type="evidence" value="ECO:0007669"/>
    <property type="project" value="UniProtKB-KW"/>
</dbReference>
<dbReference type="InterPro" id="IPR003340">
    <property type="entry name" value="B3_DNA-bd"/>
</dbReference>
<dbReference type="GO" id="GO:0005634">
    <property type="term" value="C:nucleus"/>
    <property type="evidence" value="ECO:0007669"/>
    <property type="project" value="UniProtKB-SubCell"/>
</dbReference>
<sequence>MHVIQDIFFEGLNKLMAHRTRKRPRSNHVVEEESLHFFKIILPHTIAEKKLKIPKKFVGKFGHELSSLATFVLPNGRKWKIGLTKADDRIWLDDGWHEFVEYNSIRYGYFLIFRYERNSTFHVIIFDNSACEVDYPSYVPSNDEELNDGESEKHSIHQDSETEEDDSPEFLGVKAPNLDERTNREAIISGKQAASSQQRLVRKPQGDAASHKNAEVKQAKVTGVRRCKTEEVEFDHLNESRQINSNIKELRRSHRLLPSKSHLMNQNATGIHDQDLSVQLRDLKQQFDGKKLKITIQRANLQSLEVMHKGNEANKKTESGKQGQHGSIQDEETEIYVSRMFFGISSTSRDRERAIRAVEVIKPMNPCFMIILRRCHFNSSTMPVPAGFAAEYLSGVTDHIRVEDSDGREWFIELRRQNNCTLILRKGCHRFWRDNNLKEGDVCFFELRDKKAAVHKISIFRADSN</sequence>
<dbReference type="Gramene" id="EOX98139">
    <property type="protein sequence ID" value="EOX98139"/>
    <property type="gene ID" value="TCM_006970"/>
</dbReference>
<evidence type="ECO:0000256" key="4">
    <source>
        <dbReference type="ARBA" id="ARBA00023163"/>
    </source>
</evidence>
<dbReference type="InParanoid" id="A0A061DZE9"/>
<feature type="region of interest" description="Disordered" evidence="6">
    <location>
        <begin position="190"/>
        <end position="214"/>
    </location>
</feature>
<organism evidence="8 9">
    <name type="scientific">Theobroma cacao</name>
    <name type="common">Cacao</name>
    <name type="synonym">Cocoa</name>
    <dbReference type="NCBI Taxonomy" id="3641"/>
    <lineage>
        <taxon>Eukaryota</taxon>
        <taxon>Viridiplantae</taxon>
        <taxon>Streptophyta</taxon>
        <taxon>Embryophyta</taxon>
        <taxon>Tracheophyta</taxon>
        <taxon>Spermatophyta</taxon>
        <taxon>Magnoliopsida</taxon>
        <taxon>eudicotyledons</taxon>
        <taxon>Gunneridae</taxon>
        <taxon>Pentapetalae</taxon>
        <taxon>rosids</taxon>
        <taxon>malvids</taxon>
        <taxon>Malvales</taxon>
        <taxon>Malvaceae</taxon>
        <taxon>Byttnerioideae</taxon>
        <taxon>Theobroma</taxon>
    </lineage>
</organism>
<dbReference type="EMBL" id="CM001880">
    <property type="protein sequence ID" value="EOX98139.1"/>
    <property type="molecule type" value="Genomic_DNA"/>
</dbReference>
<dbReference type="OMA" id="YCCALES"/>
<dbReference type="HOGENOM" id="CLU_015069_1_1_1"/>
<dbReference type="PANTHER" id="PTHR31920">
    <property type="entry name" value="B3 DOMAIN-CONTAINING"/>
    <property type="match status" value="1"/>
</dbReference>
<evidence type="ECO:0000256" key="2">
    <source>
        <dbReference type="ARBA" id="ARBA00023015"/>
    </source>
</evidence>
<keyword evidence="9" id="KW-1185">Reference proteome</keyword>
<dbReference type="STRING" id="3641.A0A061DZE9"/>
<dbReference type="PANTHER" id="PTHR31920:SF141">
    <property type="entry name" value="TF-B3 DOMAIN-CONTAINING PROTEIN"/>
    <property type="match status" value="1"/>
</dbReference>
<proteinExistence type="predicted"/>
<keyword evidence="3" id="KW-0238">DNA-binding</keyword>
<dbReference type="AlphaFoldDB" id="A0A061DZE9"/>
<evidence type="ECO:0000259" key="7">
    <source>
        <dbReference type="PROSITE" id="PS50863"/>
    </source>
</evidence>
<dbReference type="Pfam" id="PF02362">
    <property type="entry name" value="B3"/>
    <property type="match status" value="2"/>
</dbReference>
<keyword evidence="5" id="KW-0539">Nucleus</keyword>
<evidence type="ECO:0000256" key="3">
    <source>
        <dbReference type="ARBA" id="ARBA00023125"/>
    </source>
</evidence>
<protein>
    <recommendedName>
        <fullName evidence="7">TF-B3 domain-containing protein</fullName>
    </recommendedName>
</protein>
<keyword evidence="4" id="KW-0804">Transcription</keyword>
<comment type="subcellular location">
    <subcellularLocation>
        <location evidence="1">Nucleus</location>
    </subcellularLocation>
</comment>
<accession>A0A061DZE9</accession>
<dbReference type="PROSITE" id="PS50863">
    <property type="entry name" value="B3"/>
    <property type="match status" value="2"/>
</dbReference>
<feature type="region of interest" description="Disordered" evidence="6">
    <location>
        <begin position="141"/>
        <end position="176"/>
    </location>
</feature>
<feature type="domain" description="TF-B3" evidence="7">
    <location>
        <begin position="367"/>
        <end position="463"/>
    </location>
</feature>
<dbReference type="InterPro" id="IPR015300">
    <property type="entry name" value="DNA-bd_pseudobarrel_sf"/>
</dbReference>
<evidence type="ECO:0000256" key="6">
    <source>
        <dbReference type="SAM" id="MobiDB-lite"/>
    </source>
</evidence>
<dbReference type="Proteomes" id="UP000026915">
    <property type="component" value="Chromosome 2"/>
</dbReference>
<dbReference type="SUPFAM" id="SSF101936">
    <property type="entry name" value="DNA-binding pseudobarrel domain"/>
    <property type="match status" value="2"/>
</dbReference>
<evidence type="ECO:0000313" key="8">
    <source>
        <dbReference type="EMBL" id="EOX98139.1"/>
    </source>
</evidence>
<evidence type="ECO:0000256" key="1">
    <source>
        <dbReference type="ARBA" id="ARBA00004123"/>
    </source>
</evidence>
<name>A0A061DZE9_THECC</name>
<dbReference type="eggNOG" id="ENOG502SN2E">
    <property type="taxonomic scope" value="Eukaryota"/>
</dbReference>
<dbReference type="CDD" id="cd10017">
    <property type="entry name" value="B3_DNA"/>
    <property type="match status" value="2"/>
</dbReference>
<dbReference type="SMART" id="SM01019">
    <property type="entry name" value="B3"/>
    <property type="match status" value="2"/>
</dbReference>
<keyword evidence="2" id="KW-0805">Transcription regulation</keyword>
<evidence type="ECO:0000256" key="5">
    <source>
        <dbReference type="ARBA" id="ARBA00023242"/>
    </source>
</evidence>
<feature type="compositionally biased region" description="Basic and acidic residues" evidence="6">
    <location>
        <begin position="150"/>
        <end position="160"/>
    </location>
</feature>
<gene>
    <name evidence="8" type="ORF">TCM_006970</name>
</gene>
<dbReference type="InterPro" id="IPR050655">
    <property type="entry name" value="Plant_B3_domain"/>
</dbReference>